<sequence>MAKKIKHLEAWRLARWRKRSYATPEEIRVAREKAGLSISDAAALLAVSESTIRNWEHDRTRCPVVYWEFLMIVTYGTRFDARLRDLKVDLVREGYWGVDREFKFRSRVALNQAKVSP</sequence>
<dbReference type="Gene3D" id="1.10.260.40">
    <property type="entry name" value="lambda repressor-like DNA-binding domains"/>
    <property type="match status" value="1"/>
</dbReference>
<dbReference type="InterPro" id="IPR010982">
    <property type="entry name" value="Lambda_DNA-bd_dom_sf"/>
</dbReference>
<proteinExistence type="predicted"/>
<dbReference type="RefSeq" id="WP_378161122.1">
    <property type="nucleotide sequence ID" value="NZ_JBHSBU010000001.1"/>
</dbReference>
<dbReference type="Proteomes" id="UP001595791">
    <property type="component" value="Unassembled WGS sequence"/>
</dbReference>
<keyword evidence="3" id="KW-1185">Reference proteome</keyword>
<evidence type="ECO:0000313" key="2">
    <source>
        <dbReference type="EMBL" id="MFC4158446.1"/>
    </source>
</evidence>
<reference evidence="3" key="1">
    <citation type="journal article" date="2019" name="Int. J. Syst. Evol. Microbiol.">
        <title>The Global Catalogue of Microorganisms (GCM) 10K type strain sequencing project: providing services to taxonomists for standard genome sequencing and annotation.</title>
        <authorList>
            <consortium name="The Broad Institute Genomics Platform"/>
            <consortium name="The Broad Institute Genome Sequencing Center for Infectious Disease"/>
            <person name="Wu L."/>
            <person name="Ma J."/>
        </authorList>
    </citation>
    <scope>NUCLEOTIDE SEQUENCE [LARGE SCALE GENOMIC DNA]</scope>
    <source>
        <strain evidence="3">LMG 29894</strain>
    </source>
</reference>
<dbReference type="EMBL" id="JBHSBU010000001">
    <property type="protein sequence ID" value="MFC4158446.1"/>
    <property type="molecule type" value="Genomic_DNA"/>
</dbReference>
<name>A0ABV8MNN0_9NEIS</name>
<dbReference type="SUPFAM" id="SSF47413">
    <property type="entry name" value="lambda repressor-like DNA-binding domains"/>
    <property type="match status" value="1"/>
</dbReference>
<comment type="caution">
    <text evidence="2">The sequence shown here is derived from an EMBL/GenBank/DDBJ whole genome shotgun (WGS) entry which is preliminary data.</text>
</comment>
<dbReference type="Pfam" id="PF01381">
    <property type="entry name" value="HTH_3"/>
    <property type="match status" value="1"/>
</dbReference>
<protein>
    <submittedName>
        <fullName evidence="2">Helix-turn-helix domain-containing protein</fullName>
    </submittedName>
</protein>
<organism evidence="2 3">
    <name type="scientific">Chitinimonas lacunae</name>
    <dbReference type="NCBI Taxonomy" id="1963018"/>
    <lineage>
        <taxon>Bacteria</taxon>
        <taxon>Pseudomonadati</taxon>
        <taxon>Pseudomonadota</taxon>
        <taxon>Betaproteobacteria</taxon>
        <taxon>Neisseriales</taxon>
        <taxon>Chitinibacteraceae</taxon>
        <taxon>Chitinimonas</taxon>
    </lineage>
</organism>
<dbReference type="SMART" id="SM00530">
    <property type="entry name" value="HTH_XRE"/>
    <property type="match status" value="1"/>
</dbReference>
<gene>
    <name evidence="2" type="ORF">ACFOW7_03630</name>
</gene>
<feature type="domain" description="HTH cro/C1-type" evidence="1">
    <location>
        <begin position="27"/>
        <end position="61"/>
    </location>
</feature>
<dbReference type="CDD" id="cd00093">
    <property type="entry name" value="HTH_XRE"/>
    <property type="match status" value="1"/>
</dbReference>
<dbReference type="InterPro" id="IPR001387">
    <property type="entry name" value="Cro/C1-type_HTH"/>
</dbReference>
<accession>A0ABV8MNN0</accession>
<evidence type="ECO:0000259" key="1">
    <source>
        <dbReference type="PROSITE" id="PS50943"/>
    </source>
</evidence>
<evidence type="ECO:0000313" key="3">
    <source>
        <dbReference type="Proteomes" id="UP001595791"/>
    </source>
</evidence>
<dbReference type="PROSITE" id="PS50943">
    <property type="entry name" value="HTH_CROC1"/>
    <property type="match status" value="1"/>
</dbReference>